<dbReference type="AlphaFoldDB" id="A0A0W0VIU5"/>
<comment type="caution">
    <text evidence="2">The sequence shown here is derived from an EMBL/GenBank/DDBJ whole genome shotgun (WGS) entry which is preliminary data.</text>
</comment>
<dbReference type="InterPro" id="IPR001584">
    <property type="entry name" value="Integrase_cat-core"/>
</dbReference>
<evidence type="ECO:0000313" key="2">
    <source>
        <dbReference type="EMBL" id="KTD20046.1"/>
    </source>
</evidence>
<dbReference type="SUPFAM" id="SSF53098">
    <property type="entry name" value="Ribonuclease H-like"/>
    <property type="match status" value="1"/>
</dbReference>
<dbReference type="PATRIC" id="fig|454.4.peg.2066"/>
<dbReference type="InterPro" id="IPR012337">
    <property type="entry name" value="RNaseH-like_sf"/>
</dbReference>
<reference evidence="2 3" key="1">
    <citation type="submission" date="2015-11" db="EMBL/GenBank/DDBJ databases">
        <title>Genomic analysis of 38 Legionella species identifies large and diverse effector repertoires.</title>
        <authorList>
            <person name="Burstein D."/>
            <person name="Amaro F."/>
            <person name="Zusman T."/>
            <person name="Lifshitz Z."/>
            <person name="Cohen O."/>
            <person name="Gilbert J.A."/>
            <person name="Pupko T."/>
            <person name="Shuman H.A."/>
            <person name="Segal G."/>
        </authorList>
    </citation>
    <scope>NUCLEOTIDE SEQUENCE [LARGE SCALE GENOMIC DNA]</scope>
    <source>
        <strain evidence="2 3">Bercovier 4</strain>
    </source>
</reference>
<dbReference type="STRING" id="454.Lisr_1896"/>
<evidence type="ECO:0000259" key="1">
    <source>
        <dbReference type="Pfam" id="PF13683"/>
    </source>
</evidence>
<evidence type="ECO:0000313" key="3">
    <source>
        <dbReference type="Proteomes" id="UP000054761"/>
    </source>
</evidence>
<name>A0A0W0VIU5_9GAMM</name>
<accession>A0A0W0VIU5</accession>
<gene>
    <name evidence="2" type="ORF">Lisr_1896</name>
</gene>
<proteinExistence type="predicted"/>
<dbReference type="Pfam" id="PF13683">
    <property type="entry name" value="rve_3"/>
    <property type="match status" value="1"/>
</dbReference>
<feature type="domain" description="Integrase catalytic" evidence="1">
    <location>
        <begin position="22"/>
        <end position="68"/>
    </location>
</feature>
<sequence>MVCACVPQGAGWSAGLVHISISYNRTVRYDWLNQYLFESIEQVQEQATKWLWSYNNERPNSAIGGIPPKRKLALAA</sequence>
<dbReference type="EMBL" id="LNYH01000108">
    <property type="protein sequence ID" value="KTD20046.1"/>
    <property type="molecule type" value="Genomic_DNA"/>
</dbReference>
<dbReference type="GO" id="GO:0015074">
    <property type="term" value="P:DNA integration"/>
    <property type="evidence" value="ECO:0007669"/>
    <property type="project" value="InterPro"/>
</dbReference>
<protein>
    <submittedName>
        <fullName evidence="2">Putative transposase</fullName>
    </submittedName>
</protein>
<keyword evidence="3" id="KW-1185">Reference proteome</keyword>
<organism evidence="2 3">
    <name type="scientific">Legionella israelensis</name>
    <dbReference type="NCBI Taxonomy" id="454"/>
    <lineage>
        <taxon>Bacteria</taxon>
        <taxon>Pseudomonadati</taxon>
        <taxon>Pseudomonadota</taxon>
        <taxon>Gammaproteobacteria</taxon>
        <taxon>Legionellales</taxon>
        <taxon>Legionellaceae</taxon>
        <taxon>Legionella</taxon>
    </lineage>
</organism>
<dbReference type="Proteomes" id="UP000054761">
    <property type="component" value="Unassembled WGS sequence"/>
</dbReference>